<dbReference type="EMBL" id="BDSP01000213">
    <property type="protein sequence ID" value="GAX24685.1"/>
    <property type="molecule type" value="Genomic_DNA"/>
</dbReference>
<dbReference type="InParanoid" id="A0A1Z5KEY2"/>
<dbReference type="Proteomes" id="UP000198406">
    <property type="component" value="Unassembled WGS sequence"/>
</dbReference>
<keyword evidence="2" id="KW-1185">Reference proteome</keyword>
<evidence type="ECO:0000313" key="1">
    <source>
        <dbReference type="EMBL" id="GAX24685.1"/>
    </source>
</evidence>
<dbReference type="AlphaFoldDB" id="A0A1Z5KEY2"/>
<protein>
    <recommendedName>
        <fullName evidence="3">KIF-binding protein</fullName>
    </recommendedName>
</protein>
<reference evidence="1 2" key="1">
    <citation type="journal article" date="2015" name="Plant Cell">
        <title>Oil accumulation by the oleaginous diatom Fistulifera solaris as revealed by the genome and transcriptome.</title>
        <authorList>
            <person name="Tanaka T."/>
            <person name="Maeda Y."/>
            <person name="Veluchamy A."/>
            <person name="Tanaka M."/>
            <person name="Abida H."/>
            <person name="Marechal E."/>
            <person name="Bowler C."/>
            <person name="Muto M."/>
            <person name="Sunaga Y."/>
            <person name="Tanaka M."/>
            <person name="Yoshino T."/>
            <person name="Taniguchi T."/>
            <person name="Fukuda Y."/>
            <person name="Nemoto M."/>
            <person name="Matsumoto M."/>
            <person name="Wong P.S."/>
            <person name="Aburatani S."/>
            <person name="Fujibuchi W."/>
        </authorList>
    </citation>
    <scope>NUCLEOTIDE SEQUENCE [LARGE SCALE GENOMIC DNA]</scope>
    <source>
        <strain evidence="1 2">JPCC DA0580</strain>
    </source>
</reference>
<name>A0A1Z5KEY2_FISSO</name>
<comment type="caution">
    <text evidence="1">The sequence shown here is derived from an EMBL/GenBank/DDBJ whole genome shotgun (WGS) entry which is preliminary data.</text>
</comment>
<sequence>MPTNVLHSARRHFLAEKPLVFTSDETMETTTIFSENAIVVDKVAQGLYDDAILSAKLTLGRLIPQLYTSNVRAWESEMVDSFLTWQDLQTPAWDDEDVSCADFPICMKAFHVGSSGAISEASLRLTSVTLLYNMALSFHLKGVATAEQRFSNLQKALSIYTKTLEVMSERRHELGPRERILELAINNNMGNIYSYVGHTKHVISCLDRIRELLIFSAYMSELMQIECEIMHFKLNIFLFESVLPHKHSPAA</sequence>
<gene>
    <name evidence="1" type="ORF">FisN_4Hu243</name>
</gene>
<proteinExistence type="predicted"/>
<dbReference type="OrthoDB" id="55751at2759"/>
<accession>A0A1Z5KEY2</accession>
<organism evidence="1 2">
    <name type="scientific">Fistulifera solaris</name>
    <name type="common">Oleaginous diatom</name>
    <dbReference type="NCBI Taxonomy" id="1519565"/>
    <lineage>
        <taxon>Eukaryota</taxon>
        <taxon>Sar</taxon>
        <taxon>Stramenopiles</taxon>
        <taxon>Ochrophyta</taxon>
        <taxon>Bacillariophyta</taxon>
        <taxon>Bacillariophyceae</taxon>
        <taxon>Bacillariophycidae</taxon>
        <taxon>Naviculales</taxon>
        <taxon>Naviculaceae</taxon>
        <taxon>Fistulifera</taxon>
    </lineage>
</organism>
<evidence type="ECO:0008006" key="3">
    <source>
        <dbReference type="Google" id="ProtNLM"/>
    </source>
</evidence>
<evidence type="ECO:0000313" key="2">
    <source>
        <dbReference type="Proteomes" id="UP000198406"/>
    </source>
</evidence>